<dbReference type="Proteomes" id="UP000838672">
    <property type="component" value="Unassembled WGS sequence"/>
</dbReference>
<proteinExistence type="predicted"/>
<dbReference type="RefSeq" id="WP_237466519.1">
    <property type="nucleotide sequence ID" value="NZ_CAKLDI010000001.1"/>
</dbReference>
<evidence type="ECO:0000313" key="1">
    <source>
        <dbReference type="EMBL" id="CAH0534119.1"/>
    </source>
</evidence>
<dbReference type="EMBL" id="CAKLDI010000001">
    <property type="protein sequence ID" value="CAH0534119.1"/>
    <property type="molecule type" value="Genomic_DNA"/>
</dbReference>
<organism evidence="1 2">
    <name type="scientific">Vibrio stylophorae</name>
    <dbReference type="NCBI Taxonomy" id="659351"/>
    <lineage>
        <taxon>Bacteria</taxon>
        <taxon>Pseudomonadati</taxon>
        <taxon>Pseudomonadota</taxon>
        <taxon>Gammaproteobacteria</taxon>
        <taxon>Vibrionales</taxon>
        <taxon>Vibrionaceae</taxon>
        <taxon>Vibrio</taxon>
    </lineage>
</organism>
<evidence type="ECO:0000313" key="2">
    <source>
        <dbReference type="Proteomes" id="UP000838672"/>
    </source>
</evidence>
<sequence length="101" mass="11783">MSSQDALFDQLDHIDEQLEQILLKVPVAVADIEDLITARQQLLAQFSVYQASLDTVRWQAAIVRSEQLQQKMIQCRDGYAQNARQQQYSRRSIQAYHQFSR</sequence>
<comment type="caution">
    <text evidence="1">The sequence shown here is derived from an EMBL/GenBank/DDBJ whole genome shotgun (WGS) entry which is preliminary data.</text>
</comment>
<gene>
    <name evidence="1" type="ORF">VST7929_02020</name>
</gene>
<accession>A0ABM8ZUW3</accession>
<name>A0ABM8ZUW3_9VIBR</name>
<keyword evidence="2" id="KW-1185">Reference proteome</keyword>
<reference evidence="1" key="1">
    <citation type="submission" date="2021-11" db="EMBL/GenBank/DDBJ databases">
        <authorList>
            <person name="Rodrigo-Torres L."/>
            <person name="Arahal R. D."/>
            <person name="Lucena T."/>
        </authorList>
    </citation>
    <scope>NUCLEOTIDE SEQUENCE</scope>
    <source>
        <strain evidence="1">CECT 7929</strain>
    </source>
</reference>
<evidence type="ECO:0008006" key="3">
    <source>
        <dbReference type="Google" id="ProtNLM"/>
    </source>
</evidence>
<protein>
    <recommendedName>
        <fullName evidence="3">Flagellar rod protein FlaI</fullName>
    </recommendedName>
</protein>